<protein>
    <submittedName>
        <fullName evidence="9">Phosphoribosylformylglycinamidine synthase</fullName>
        <ecNumber evidence="9">6.3.5.3</ecNumber>
    </submittedName>
</protein>
<dbReference type="Proteomes" id="UP000284731">
    <property type="component" value="Unassembled WGS sequence"/>
</dbReference>
<evidence type="ECO:0000313" key="9">
    <source>
        <dbReference type="EMBL" id="RGT57730.1"/>
    </source>
</evidence>
<dbReference type="SUPFAM" id="SSF55326">
    <property type="entry name" value="PurM N-terminal domain-like"/>
    <property type="match status" value="2"/>
</dbReference>
<keyword evidence="1 9" id="KW-0436">Ligase</keyword>
<evidence type="ECO:0000256" key="1">
    <source>
        <dbReference type="ARBA" id="ARBA00022598"/>
    </source>
</evidence>
<dbReference type="SMART" id="SM01211">
    <property type="entry name" value="GATase_5"/>
    <property type="match status" value="1"/>
</dbReference>
<dbReference type="SUPFAM" id="SSF52317">
    <property type="entry name" value="Class I glutamine amidotransferase-like"/>
    <property type="match status" value="1"/>
</dbReference>
<gene>
    <name evidence="9" type="ORF">DWX20_01395</name>
</gene>
<dbReference type="GO" id="GO:0004642">
    <property type="term" value="F:phosphoribosylformylglycinamidine synthase activity"/>
    <property type="evidence" value="ECO:0007669"/>
    <property type="project" value="UniProtKB-EC"/>
</dbReference>
<dbReference type="PROSITE" id="PS51273">
    <property type="entry name" value="GATASE_TYPE_1"/>
    <property type="match status" value="1"/>
</dbReference>
<dbReference type="AlphaFoldDB" id="A0A412PHV2"/>
<keyword evidence="5" id="KW-0067">ATP-binding</keyword>
<dbReference type="SUPFAM" id="SSF56042">
    <property type="entry name" value="PurM C-terminal domain-like"/>
    <property type="match status" value="2"/>
</dbReference>
<dbReference type="InterPro" id="IPR029062">
    <property type="entry name" value="Class_I_gatase-like"/>
</dbReference>
<dbReference type="NCBIfam" id="TIGR01857">
    <property type="entry name" value="FGAM-synthase"/>
    <property type="match status" value="1"/>
</dbReference>
<sequence>MTVFRCFVEKKPAYAVEAKSILNDLHVALRNQKVEAVRVLNRYDLENVDEEDYIAAKYTILSEPQVDFFYEEAPTPDYDEYILATEYLPGQFDQRADSCAQCIQLSSMKQKPAVKTARLYYIKGKFTDEEKKLIEETLINPVEARIASLEKPETIIMSFETPELPQVIDGFIKLDEEGLKKFLKEHGLAMDLEDLKFMQEYFQKIECRNPTITEVRVIDTYWSDHCRHTTFHTVIDDVEIQPEYVKDTYLNYLDLRSHIYAGRTPKPVCLMDLGTIGAKALKKYGKLTDLDESEEINACSVKIKVDVNGEDKDWLLMFKNETHNHPTEIEPFGGAATCLGGAIRDPLSGRSYVYQAMRVTGAADPLKPISETMKGKLPQRKLVTTAAAGYSSYGNQIGLATGLVREIYHPGYVAKRMEVGAVIAAAPEENVVRLRPEPEDVVILLGGRTGRDGCGGATGSSKSHNIESLESCGAEVQKGNAPEERKLQRLFRNPEAAKLIKRCNDFGAGGVAVAIGELADGLVIDLNKVPKKYEGLNGTELAISESQERMAVVVRKEDAEKFQELASMENLETTIVAKVTEEPRMIMTLQGEEIVNISREFLNTNGASRHTSVVVGEDQPEEEVQIESLRAGMDKLVEDLNICSQKGLAERFDATIGSGTVCMPFGGKYQMTPSQAMAAKIPVLDGETDTASLMAYGYDPELSSLSPYKGAMAAVIEAMSKLVAAGIDPKHAWLSFQEYFGRTGDNPEKWGKPFAALLGALKAQAELEVAAIGGKDSMSGTFEDIDVPPTLIAFAVSTAKASHIITNEWKAKDHYIYAVMPEYDENGIVNFTSVRAVFDRVYSLIGSGCVKSACALEHGGTAEALLKCSLGNRIGFSLEEDVNINQIFKKCYGGFLLETDKEIEGLELLGKTIGEFELRTKDEAISLDELQTRYEEKLESVYPCNIKQSEKEIEPVSVERRFDMHASYTVDTPHVLIPVFPGTNCEYDTARAFKREGAETEIFVIKNLTAQDIEDSVERFVDAIGRSQIIALPGGFSGGDEPDGSAKFIVSFFRNPKVKEAVEDLLNHREGLMIGICNGFQALVKLGLVPYGKIMEPDEFRPTLTFNTIGRHQSKLVKTRIACNQSPWMKYMNVGDIHTVAISHGEGRFIAKDNVIQTLIDNGQIATQYVNFEGQPTSDIHFNPNNSVYAIEGITSPDGRILGKMGHSERNGENLYKNVPDIENQQLLFKAAVEYFTK</sequence>
<accession>A0A412PHV2</accession>
<evidence type="ECO:0000313" key="10">
    <source>
        <dbReference type="Proteomes" id="UP000284731"/>
    </source>
</evidence>
<dbReference type="InterPro" id="IPR036921">
    <property type="entry name" value="PurM-like_N_sf"/>
</dbReference>
<organism evidence="9 10">
    <name type="scientific">Solobacterium moorei</name>
    <dbReference type="NCBI Taxonomy" id="102148"/>
    <lineage>
        <taxon>Bacteria</taxon>
        <taxon>Bacillati</taxon>
        <taxon>Bacillota</taxon>
        <taxon>Erysipelotrichia</taxon>
        <taxon>Erysipelotrichales</taxon>
        <taxon>Erysipelotrichaceae</taxon>
        <taxon>Solobacterium</taxon>
    </lineage>
</organism>
<reference evidence="9 10" key="1">
    <citation type="submission" date="2018-08" db="EMBL/GenBank/DDBJ databases">
        <title>A genome reference for cultivated species of the human gut microbiota.</title>
        <authorList>
            <person name="Zou Y."/>
            <person name="Xue W."/>
            <person name="Luo G."/>
        </authorList>
    </citation>
    <scope>NUCLEOTIDE SEQUENCE [LARGE SCALE GENOMIC DNA]</scope>
    <source>
        <strain evidence="9 10">AF18-46</strain>
    </source>
</reference>
<dbReference type="InterPro" id="IPR036676">
    <property type="entry name" value="PurM-like_C_sf"/>
</dbReference>
<keyword evidence="6" id="KW-0460">Magnesium</keyword>
<dbReference type="GO" id="GO:0005737">
    <property type="term" value="C:cytoplasm"/>
    <property type="evidence" value="ECO:0007669"/>
    <property type="project" value="TreeGrafter"/>
</dbReference>
<dbReference type="InterPro" id="IPR010918">
    <property type="entry name" value="PurM-like_C_dom"/>
</dbReference>
<dbReference type="Pfam" id="PF13507">
    <property type="entry name" value="GATase_5"/>
    <property type="match status" value="1"/>
</dbReference>
<dbReference type="GO" id="GO:0005524">
    <property type="term" value="F:ATP binding"/>
    <property type="evidence" value="ECO:0007669"/>
    <property type="project" value="UniProtKB-KW"/>
</dbReference>
<dbReference type="InterPro" id="IPR041609">
    <property type="entry name" value="PurL_linker"/>
</dbReference>
<dbReference type="GO" id="GO:0046872">
    <property type="term" value="F:metal ion binding"/>
    <property type="evidence" value="ECO:0007669"/>
    <property type="project" value="UniProtKB-KW"/>
</dbReference>
<dbReference type="Gene3D" id="3.30.1330.10">
    <property type="entry name" value="PurM-like, N-terminal domain"/>
    <property type="match status" value="2"/>
</dbReference>
<evidence type="ECO:0000256" key="5">
    <source>
        <dbReference type="ARBA" id="ARBA00022840"/>
    </source>
</evidence>
<dbReference type="CDD" id="cd02204">
    <property type="entry name" value="PurL_repeat2"/>
    <property type="match status" value="1"/>
</dbReference>
<dbReference type="PANTHER" id="PTHR10099:SF1">
    <property type="entry name" value="PHOSPHORIBOSYLFORMYLGLYCINAMIDINE SYNTHASE"/>
    <property type="match status" value="1"/>
</dbReference>
<evidence type="ECO:0000259" key="7">
    <source>
        <dbReference type="Pfam" id="PF02769"/>
    </source>
</evidence>
<feature type="domain" description="PurM-like C-terminal" evidence="7">
    <location>
        <begin position="437"/>
        <end position="588"/>
    </location>
</feature>
<dbReference type="Gene3D" id="3.90.650.10">
    <property type="entry name" value="PurM-like C-terminal domain"/>
    <property type="match status" value="1"/>
</dbReference>
<comment type="caution">
    <text evidence="9">The sequence shown here is derived from an EMBL/GenBank/DDBJ whole genome shotgun (WGS) entry which is preliminary data.</text>
</comment>
<name>A0A412PHV2_9FIRM</name>
<dbReference type="GO" id="GO:0006164">
    <property type="term" value="P:purine nucleotide biosynthetic process"/>
    <property type="evidence" value="ECO:0007669"/>
    <property type="project" value="UniProtKB-KW"/>
</dbReference>
<evidence type="ECO:0000256" key="3">
    <source>
        <dbReference type="ARBA" id="ARBA00022741"/>
    </source>
</evidence>
<proteinExistence type="predicted"/>
<dbReference type="FunFam" id="3.30.1330.10:FF:000013">
    <property type="entry name" value="Phosphoribosylformylglycinamidine synthase"/>
    <property type="match status" value="1"/>
</dbReference>
<dbReference type="CDD" id="cd02203">
    <property type="entry name" value="PurL_repeat1"/>
    <property type="match status" value="1"/>
</dbReference>
<evidence type="ECO:0000256" key="4">
    <source>
        <dbReference type="ARBA" id="ARBA00022755"/>
    </source>
</evidence>
<keyword evidence="4" id="KW-0658">Purine biosynthesis</keyword>
<dbReference type="Pfam" id="PF18072">
    <property type="entry name" value="FGAR-AT_linker"/>
    <property type="match status" value="1"/>
</dbReference>
<dbReference type="PANTHER" id="PTHR10099">
    <property type="entry name" value="PHOSPHORIBOSYLFORMYLGLYCINAMIDINE SYNTHASE"/>
    <property type="match status" value="1"/>
</dbReference>
<evidence type="ECO:0000256" key="6">
    <source>
        <dbReference type="ARBA" id="ARBA00022842"/>
    </source>
</evidence>
<feature type="domain" description="Phosphoribosylformylglycinamidine synthase linker" evidence="8">
    <location>
        <begin position="179"/>
        <end position="228"/>
    </location>
</feature>
<dbReference type="EC" id="6.3.5.3" evidence="9"/>
<keyword evidence="2" id="KW-0479">Metal-binding</keyword>
<dbReference type="InterPro" id="IPR010141">
    <property type="entry name" value="FGAM_synthase"/>
</dbReference>
<keyword evidence="3" id="KW-0547">Nucleotide-binding</keyword>
<evidence type="ECO:0000259" key="8">
    <source>
        <dbReference type="Pfam" id="PF18072"/>
    </source>
</evidence>
<evidence type="ECO:0000256" key="2">
    <source>
        <dbReference type="ARBA" id="ARBA00022723"/>
    </source>
</evidence>
<dbReference type="EMBL" id="QRWX01000001">
    <property type="protein sequence ID" value="RGT57730.1"/>
    <property type="molecule type" value="Genomic_DNA"/>
</dbReference>
<dbReference type="Pfam" id="PF02769">
    <property type="entry name" value="AIRS_C"/>
    <property type="match status" value="1"/>
</dbReference>
<dbReference type="RefSeq" id="WP_118764200.1">
    <property type="nucleotide sequence ID" value="NZ_CABJCF010000001.1"/>
</dbReference>
<dbReference type="Gene3D" id="3.40.50.880">
    <property type="match status" value="1"/>
</dbReference>